<protein>
    <submittedName>
        <fullName evidence="1">Uncharacterized protein</fullName>
    </submittedName>
</protein>
<evidence type="ECO:0000313" key="2">
    <source>
        <dbReference type="Proteomes" id="UP000821845"/>
    </source>
</evidence>
<comment type="caution">
    <text evidence="1">The sequence shown here is derived from an EMBL/GenBank/DDBJ whole genome shotgun (WGS) entry which is preliminary data.</text>
</comment>
<dbReference type="EMBL" id="CM023481">
    <property type="protein sequence ID" value="KAH6948998.1"/>
    <property type="molecule type" value="Genomic_DNA"/>
</dbReference>
<organism evidence="1 2">
    <name type="scientific">Hyalomma asiaticum</name>
    <name type="common">Tick</name>
    <dbReference type="NCBI Taxonomy" id="266040"/>
    <lineage>
        <taxon>Eukaryota</taxon>
        <taxon>Metazoa</taxon>
        <taxon>Ecdysozoa</taxon>
        <taxon>Arthropoda</taxon>
        <taxon>Chelicerata</taxon>
        <taxon>Arachnida</taxon>
        <taxon>Acari</taxon>
        <taxon>Parasitiformes</taxon>
        <taxon>Ixodida</taxon>
        <taxon>Ixodoidea</taxon>
        <taxon>Ixodidae</taxon>
        <taxon>Hyalomminae</taxon>
        <taxon>Hyalomma</taxon>
    </lineage>
</organism>
<accession>A0ACB7TPR8</accession>
<sequence>MLGRRAGVVGRPPLAASRPRPRDQRRRRHVPAKIGAALSAASTKEALPLSSGAPSDGRRPEPNVRRPSDTH</sequence>
<gene>
    <name evidence="1" type="ORF">HPB50_027386</name>
</gene>
<reference evidence="1" key="1">
    <citation type="submission" date="2020-05" db="EMBL/GenBank/DDBJ databases">
        <title>Large-scale comparative analyses of tick genomes elucidate their genetic diversity and vector capacities.</title>
        <authorList>
            <person name="Jia N."/>
            <person name="Wang J."/>
            <person name="Shi W."/>
            <person name="Du L."/>
            <person name="Sun Y."/>
            <person name="Zhan W."/>
            <person name="Jiang J."/>
            <person name="Wang Q."/>
            <person name="Zhang B."/>
            <person name="Ji P."/>
            <person name="Sakyi L.B."/>
            <person name="Cui X."/>
            <person name="Yuan T."/>
            <person name="Jiang B."/>
            <person name="Yang W."/>
            <person name="Lam T.T.-Y."/>
            <person name="Chang Q."/>
            <person name="Ding S."/>
            <person name="Wang X."/>
            <person name="Zhu J."/>
            <person name="Ruan X."/>
            <person name="Zhao L."/>
            <person name="Wei J."/>
            <person name="Que T."/>
            <person name="Du C."/>
            <person name="Cheng J."/>
            <person name="Dai P."/>
            <person name="Han X."/>
            <person name="Huang E."/>
            <person name="Gao Y."/>
            <person name="Liu J."/>
            <person name="Shao H."/>
            <person name="Ye R."/>
            <person name="Li L."/>
            <person name="Wei W."/>
            <person name="Wang X."/>
            <person name="Wang C."/>
            <person name="Yang T."/>
            <person name="Huo Q."/>
            <person name="Li W."/>
            <person name="Guo W."/>
            <person name="Chen H."/>
            <person name="Zhou L."/>
            <person name="Ni X."/>
            <person name="Tian J."/>
            <person name="Zhou Y."/>
            <person name="Sheng Y."/>
            <person name="Liu T."/>
            <person name="Pan Y."/>
            <person name="Xia L."/>
            <person name="Li J."/>
            <person name="Zhao F."/>
            <person name="Cao W."/>
        </authorList>
    </citation>
    <scope>NUCLEOTIDE SEQUENCE</scope>
    <source>
        <strain evidence="1">Hyas-2018</strain>
    </source>
</reference>
<dbReference type="Proteomes" id="UP000821845">
    <property type="component" value="Chromosome 1"/>
</dbReference>
<evidence type="ECO:0000313" key="1">
    <source>
        <dbReference type="EMBL" id="KAH6948998.1"/>
    </source>
</evidence>
<name>A0ACB7TPR8_HYAAI</name>
<keyword evidence="2" id="KW-1185">Reference proteome</keyword>
<proteinExistence type="predicted"/>